<evidence type="ECO:0000256" key="1">
    <source>
        <dbReference type="SAM" id="MobiDB-lite"/>
    </source>
</evidence>
<keyword evidence="3" id="KW-1185">Reference proteome</keyword>
<dbReference type="Proteomes" id="UP000481861">
    <property type="component" value="Unassembled WGS sequence"/>
</dbReference>
<name>A0A7C8I542_9PLEO</name>
<feature type="region of interest" description="Disordered" evidence="1">
    <location>
        <begin position="46"/>
        <end position="110"/>
    </location>
</feature>
<gene>
    <name evidence="2" type="ORF">BDV95DRAFT_607356</name>
</gene>
<sequence>MSAVGFYDISVSIDRVVAPPRPPLSLQPAAPSPPTFPFLAHNALQSLLPPRSPRDPARTFDGGMSNQGHKISKRQLQEERREHYQRGRAERKSAQDSIKNSLPFDLPNQPCVHLLKSKYGP</sequence>
<accession>A0A7C8I542</accession>
<protein>
    <submittedName>
        <fullName evidence="2">Uncharacterized protein</fullName>
    </submittedName>
</protein>
<evidence type="ECO:0000313" key="3">
    <source>
        <dbReference type="Proteomes" id="UP000481861"/>
    </source>
</evidence>
<dbReference type="AlphaFoldDB" id="A0A7C8I542"/>
<feature type="compositionally biased region" description="Basic and acidic residues" evidence="1">
    <location>
        <begin position="75"/>
        <end position="94"/>
    </location>
</feature>
<evidence type="ECO:0000313" key="2">
    <source>
        <dbReference type="EMBL" id="KAF2871074.1"/>
    </source>
</evidence>
<dbReference type="OrthoDB" id="10489399at2759"/>
<proteinExistence type="predicted"/>
<organism evidence="2 3">
    <name type="scientific">Massariosphaeria phaeospora</name>
    <dbReference type="NCBI Taxonomy" id="100035"/>
    <lineage>
        <taxon>Eukaryota</taxon>
        <taxon>Fungi</taxon>
        <taxon>Dikarya</taxon>
        <taxon>Ascomycota</taxon>
        <taxon>Pezizomycotina</taxon>
        <taxon>Dothideomycetes</taxon>
        <taxon>Pleosporomycetidae</taxon>
        <taxon>Pleosporales</taxon>
        <taxon>Pleosporales incertae sedis</taxon>
        <taxon>Massariosphaeria</taxon>
    </lineage>
</organism>
<dbReference type="EMBL" id="JAADJZ010000012">
    <property type="protein sequence ID" value="KAF2871074.1"/>
    <property type="molecule type" value="Genomic_DNA"/>
</dbReference>
<reference evidence="2 3" key="1">
    <citation type="submission" date="2020-01" db="EMBL/GenBank/DDBJ databases">
        <authorList>
            <consortium name="DOE Joint Genome Institute"/>
            <person name="Haridas S."/>
            <person name="Albert R."/>
            <person name="Binder M."/>
            <person name="Bloem J."/>
            <person name="Labutti K."/>
            <person name="Salamov A."/>
            <person name="Andreopoulos B."/>
            <person name="Baker S.E."/>
            <person name="Barry K."/>
            <person name="Bills G."/>
            <person name="Bluhm B.H."/>
            <person name="Cannon C."/>
            <person name="Castanera R."/>
            <person name="Culley D.E."/>
            <person name="Daum C."/>
            <person name="Ezra D."/>
            <person name="Gonzalez J.B."/>
            <person name="Henrissat B."/>
            <person name="Kuo A."/>
            <person name="Liang C."/>
            <person name="Lipzen A."/>
            <person name="Lutzoni F."/>
            <person name="Magnuson J."/>
            <person name="Mondo S."/>
            <person name="Nolan M."/>
            <person name="Ohm R."/>
            <person name="Pangilinan J."/>
            <person name="Park H.-J.H."/>
            <person name="Ramirez L."/>
            <person name="Alfaro M."/>
            <person name="Sun H."/>
            <person name="Tritt A."/>
            <person name="Yoshinaga Y."/>
            <person name="Zwiers L.-H.L."/>
            <person name="Turgeon B.G."/>
            <person name="Goodwin S.B."/>
            <person name="Spatafora J.W."/>
            <person name="Crous P.W."/>
            <person name="Grigoriev I.V."/>
        </authorList>
    </citation>
    <scope>NUCLEOTIDE SEQUENCE [LARGE SCALE GENOMIC DNA]</scope>
    <source>
        <strain evidence="2 3">CBS 611.86</strain>
    </source>
</reference>
<comment type="caution">
    <text evidence="2">The sequence shown here is derived from an EMBL/GenBank/DDBJ whole genome shotgun (WGS) entry which is preliminary data.</text>
</comment>